<feature type="region of interest" description="Disordered" evidence="1">
    <location>
        <begin position="1"/>
        <end position="41"/>
    </location>
</feature>
<evidence type="ECO:0000313" key="2">
    <source>
        <dbReference type="EMBL" id="KAK8971530.1"/>
    </source>
</evidence>
<organism evidence="2 3">
    <name type="scientific">Platanthera guangdongensis</name>
    <dbReference type="NCBI Taxonomy" id="2320717"/>
    <lineage>
        <taxon>Eukaryota</taxon>
        <taxon>Viridiplantae</taxon>
        <taxon>Streptophyta</taxon>
        <taxon>Embryophyta</taxon>
        <taxon>Tracheophyta</taxon>
        <taxon>Spermatophyta</taxon>
        <taxon>Magnoliopsida</taxon>
        <taxon>Liliopsida</taxon>
        <taxon>Asparagales</taxon>
        <taxon>Orchidaceae</taxon>
        <taxon>Orchidoideae</taxon>
        <taxon>Orchideae</taxon>
        <taxon>Orchidinae</taxon>
        <taxon>Platanthera</taxon>
    </lineage>
</organism>
<sequence>MTLERKFEGCGGGSGGHTRALLDVPQSEPLPNSAGRIAEHERKSIDESFVNVLH</sequence>
<accession>A0ABR2N5X7</accession>
<keyword evidence="3" id="KW-1185">Reference proteome</keyword>
<proteinExistence type="predicted"/>
<name>A0ABR2N5X7_9ASPA</name>
<evidence type="ECO:0000313" key="3">
    <source>
        <dbReference type="Proteomes" id="UP001412067"/>
    </source>
</evidence>
<protein>
    <submittedName>
        <fullName evidence="2">Uncharacterized protein</fullName>
    </submittedName>
</protein>
<gene>
    <name evidence="2" type="ORF">KSP40_PGU018822</name>
</gene>
<comment type="caution">
    <text evidence="2">The sequence shown here is derived from an EMBL/GenBank/DDBJ whole genome shotgun (WGS) entry which is preliminary data.</text>
</comment>
<dbReference type="EMBL" id="JBBWWR010000001">
    <property type="protein sequence ID" value="KAK8971530.1"/>
    <property type="molecule type" value="Genomic_DNA"/>
</dbReference>
<evidence type="ECO:0000256" key="1">
    <source>
        <dbReference type="SAM" id="MobiDB-lite"/>
    </source>
</evidence>
<dbReference type="Proteomes" id="UP001412067">
    <property type="component" value="Unassembled WGS sequence"/>
</dbReference>
<reference evidence="2 3" key="1">
    <citation type="journal article" date="2022" name="Nat. Plants">
        <title>Genomes of leafy and leafless Platanthera orchids illuminate the evolution of mycoheterotrophy.</title>
        <authorList>
            <person name="Li M.H."/>
            <person name="Liu K.W."/>
            <person name="Li Z."/>
            <person name="Lu H.C."/>
            <person name="Ye Q.L."/>
            <person name="Zhang D."/>
            <person name="Wang J.Y."/>
            <person name="Li Y.F."/>
            <person name="Zhong Z.M."/>
            <person name="Liu X."/>
            <person name="Yu X."/>
            <person name="Liu D.K."/>
            <person name="Tu X.D."/>
            <person name="Liu B."/>
            <person name="Hao Y."/>
            <person name="Liao X.Y."/>
            <person name="Jiang Y.T."/>
            <person name="Sun W.H."/>
            <person name="Chen J."/>
            <person name="Chen Y.Q."/>
            <person name="Ai Y."/>
            <person name="Zhai J.W."/>
            <person name="Wu S.S."/>
            <person name="Zhou Z."/>
            <person name="Hsiao Y.Y."/>
            <person name="Wu W.L."/>
            <person name="Chen Y.Y."/>
            <person name="Lin Y.F."/>
            <person name="Hsu J.L."/>
            <person name="Li C.Y."/>
            <person name="Wang Z.W."/>
            <person name="Zhao X."/>
            <person name="Zhong W.Y."/>
            <person name="Ma X.K."/>
            <person name="Ma L."/>
            <person name="Huang J."/>
            <person name="Chen G.Z."/>
            <person name="Huang M.Z."/>
            <person name="Huang L."/>
            <person name="Peng D.H."/>
            <person name="Luo Y.B."/>
            <person name="Zou S.Q."/>
            <person name="Chen S.P."/>
            <person name="Lan S."/>
            <person name="Tsai W.C."/>
            <person name="Van de Peer Y."/>
            <person name="Liu Z.J."/>
        </authorList>
    </citation>
    <scope>NUCLEOTIDE SEQUENCE [LARGE SCALE GENOMIC DNA]</scope>
    <source>
        <strain evidence="2">Lor288</strain>
    </source>
</reference>